<dbReference type="OrthoDB" id="2919534at2759"/>
<comment type="caution">
    <text evidence="3">The sequence shown here is derived from an EMBL/GenBank/DDBJ whole genome shotgun (WGS) entry which is preliminary data.</text>
</comment>
<keyword evidence="4" id="KW-1185">Reference proteome</keyword>
<evidence type="ECO:0000256" key="2">
    <source>
        <dbReference type="SAM" id="Phobius"/>
    </source>
</evidence>
<evidence type="ECO:0000313" key="4">
    <source>
        <dbReference type="Proteomes" id="UP000541444"/>
    </source>
</evidence>
<accession>A0A7J7NP32</accession>
<keyword evidence="2" id="KW-0812">Transmembrane</keyword>
<evidence type="ECO:0000256" key="1">
    <source>
        <dbReference type="SAM" id="Coils"/>
    </source>
</evidence>
<feature type="coiled-coil region" evidence="1">
    <location>
        <begin position="361"/>
        <end position="388"/>
    </location>
</feature>
<keyword evidence="2" id="KW-1133">Transmembrane helix</keyword>
<dbReference type="CDD" id="cd00303">
    <property type="entry name" value="retropepsin_like"/>
    <property type="match status" value="1"/>
</dbReference>
<feature type="coiled-coil region" evidence="1">
    <location>
        <begin position="85"/>
        <end position="148"/>
    </location>
</feature>
<protein>
    <submittedName>
        <fullName evidence="3">Uncharacterized protein</fullName>
    </submittedName>
</protein>
<dbReference type="EMBL" id="JACGCM010000684">
    <property type="protein sequence ID" value="KAF6168734.1"/>
    <property type="molecule type" value="Genomic_DNA"/>
</dbReference>
<gene>
    <name evidence="3" type="ORF">GIB67_013116</name>
</gene>
<sequence>MMIDTRSTIELLFQNSIDQMKLADKVQPSDIDIFGFNGSRNERVGKIILPIMAVAITINVVFYVINLSIAWKSAAEVLKIAAADRSEYEVEKASLAEQLKEQTALCEQLQKKKVLQRKQFERENALQKDQIEKEATTTKKEVEDEAKKVVDIVVASRNKLIQAFYFWGLSREDVYLALAGKYSKIIFPGDDTSPVAEQSPASPVADDTTKEEAVCLRGKVNEKEKALSRAMDSINRTQQVHNKLKYERRLHKSNFDNTFNELFELQCRYGKIQIERDEVLRKESDRFALLQKSLKDKRFVDESDKLECQRSLLCLTLYFEAEVDSERGLKETFLELLTERGIVPDPARGQRAIIILFFNIKKEDRRVQAQLENDLRHARDELKLCKDHNACLEMEMVECNKLLQSSDKRVTLLEARLLDTQKRFQMSQSRLKKYLTPKQGKRANKTDHERQIADVIEFYGGELERVENEFKCYILSCG</sequence>
<dbReference type="Proteomes" id="UP000541444">
    <property type="component" value="Unassembled WGS sequence"/>
</dbReference>
<keyword evidence="2" id="KW-0472">Membrane</keyword>
<feature type="transmembrane region" description="Helical" evidence="2">
    <location>
        <begin position="47"/>
        <end position="71"/>
    </location>
</feature>
<proteinExistence type="predicted"/>
<reference evidence="3 4" key="1">
    <citation type="journal article" date="2020" name="IScience">
        <title>Genome Sequencing of the Endangered Kingdonia uniflora (Circaeasteraceae, Ranunculales) Reveals Potential Mechanisms of Evolutionary Specialization.</title>
        <authorList>
            <person name="Sun Y."/>
            <person name="Deng T."/>
            <person name="Zhang A."/>
            <person name="Moore M.J."/>
            <person name="Landis J.B."/>
            <person name="Lin N."/>
            <person name="Zhang H."/>
            <person name="Zhang X."/>
            <person name="Huang J."/>
            <person name="Zhang X."/>
            <person name="Sun H."/>
            <person name="Wang H."/>
        </authorList>
    </citation>
    <scope>NUCLEOTIDE SEQUENCE [LARGE SCALE GENOMIC DNA]</scope>
    <source>
        <strain evidence="3">TB1705</strain>
        <tissue evidence="3">Leaf</tissue>
    </source>
</reference>
<organism evidence="3 4">
    <name type="scientific">Kingdonia uniflora</name>
    <dbReference type="NCBI Taxonomy" id="39325"/>
    <lineage>
        <taxon>Eukaryota</taxon>
        <taxon>Viridiplantae</taxon>
        <taxon>Streptophyta</taxon>
        <taxon>Embryophyta</taxon>
        <taxon>Tracheophyta</taxon>
        <taxon>Spermatophyta</taxon>
        <taxon>Magnoliopsida</taxon>
        <taxon>Ranunculales</taxon>
        <taxon>Circaeasteraceae</taxon>
        <taxon>Kingdonia</taxon>
    </lineage>
</organism>
<name>A0A7J7NP32_9MAGN</name>
<evidence type="ECO:0000313" key="3">
    <source>
        <dbReference type="EMBL" id="KAF6168734.1"/>
    </source>
</evidence>
<keyword evidence="1" id="KW-0175">Coiled coil</keyword>
<dbReference type="AlphaFoldDB" id="A0A7J7NP32"/>